<dbReference type="GO" id="GO:0022857">
    <property type="term" value="F:transmembrane transporter activity"/>
    <property type="evidence" value="ECO:0007669"/>
    <property type="project" value="InterPro"/>
</dbReference>
<dbReference type="Proteomes" id="UP000014070">
    <property type="component" value="Chromosome"/>
</dbReference>
<sequence length="350" mass="37717">MDELKTFEDLKNHHKKVSRKSWLIILLTTVCLATTFFLALFVGNYHLTISEVLRAFVGDANDNTNYALFEVRVPRLLCCILIGAALSTSGLVMQSLFKNPMASPSVLGISSGAAFGASLAISFGVGGFLGKYAVPGMAFVFCFVTMIVVYFLARTKYGVATTTLLLSGVAIGAFFNGLVSLLQYIVDENVLSNIVYWTTGSLNNCGWNSFQLALIPIAIGIAIMVYYVKELNLISAGEEQAANMGVNVKRVRFTLIIATSLAVGGAVAISGVIGFVGLIVPHIFRMIAGPNHRLLMPLCVVGGGTFMIIVDTIAKAGFSTIILPVGILTSLLGAPFFIYIMKTRKREIWE</sequence>
<dbReference type="AlphaFoldDB" id="R9T718"/>
<dbReference type="EMBL" id="CP005934">
    <property type="protein sequence ID" value="AGN26444.1"/>
    <property type="molecule type" value="Genomic_DNA"/>
</dbReference>
<keyword evidence="5 8" id="KW-0812">Transmembrane</keyword>
<accession>R9T718</accession>
<evidence type="ECO:0000256" key="8">
    <source>
        <dbReference type="SAM" id="Phobius"/>
    </source>
</evidence>
<dbReference type="Pfam" id="PF01032">
    <property type="entry name" value="FecCD"/>
    <property type="match status" value="1"/>
</dbReference>
<evidence type="ECO:0000313" key="10">
    <source>
        <dbReference type="Proteomes" id="UP000014070"/>
    </source>
</evidence>
<organism evidence="9 10">
    <name type="scientific">Methanomassiliicoccus intestinalis (strain Issoire-Mx1)</name>
    <dbReference type="NCBI Taxonomy" id="1295009"/>
    <lineage>
        <taxon>Archaea</taxon>
        <taxon>Methanobacteriati</taxon>
        <taxon>Thermoplasmatota</taxon>
        <taxon>Thermoplasmata</taxon>
        <taxon>Methanomassiliicoccales</taxon>
        <taxon>Methanomassiliicoccaceae</taxon>
        <taxon>Methanomassiliicoccus</taxon>
    </lineage>
</organism>
<keyword evidence="4" id="KW-1003">Cell membrane</keyword>
<keyword evidence="6 8" id="KW-1133">Transmembrane helix</keyword>
<protein>
    <submittedName>
        <fullName evidence="9">ABC-type Fe3+-siderophore transport system, permease component</fullName>
    </submittedName>
</protein>
<dbReference type="GeneID" id="41323499"/>
<evidence type="ECO:0000256" key="2">
    <source>
        <dbReference type="ARBA" id="ARBA00007935"/>
    </source>
</evidence>
<dbReference type="PANTHER" id="PTHR30472:SF25">
    <property type="entry name" value="ABC TRANSPORTER PERMEASE PROTEIN MJ0876-RELATED"/>
    <property type="match status" value="1"/>
</dbReference>
<evidence type="ECO:0000256" key="5">
    <source>
        <dbReference type="ARBA" id="ARBA00022692"/>
    </source>
</evidence>
<feature type="transmembrane region" description="Helical" evidence="8">
    <location>
        <begin position="132"/>
        <end position="152"/>
    </location>
</feature>
<feature type="transmembrane region" description="Helical" evidence="8">
    <location>
        <begin position="295"/>
        <end position="314"/>
    </location>
</feature>
<dbReference type="OrthoDB" id="57034at2157"/>
<comment type="subcellular location">
    <subcellularLocation>
        <location evidence="1">Cell membrane</location>
        <topology evidence="1">Multi-pass membrane protein</topology>
    </subcellularLocation>
</comment>
<evidence type="ECO:0000256" key="6">
    <source>
        <dbReference type="ARBA" id="ARBA00022989"/>
    </source>
</evidence>
<dbReference type="GO" id="GO:0033214">
    <property type="term" value="P:siderophore-iron import into cell"/>
    <property type="evidence" value="ECO:0007669"/>
    <property type="project" value="TreeGrafter"/>
</dbReference>
<keyword evidence="10" id="KW-1185">Reference proteome</keyword>
<dbReference type="Gene3D" id="1.10.3470.10">
    <property type="entry name" value="ABC transporter involved in vitamin B12 uptake, BtuC"/>
    <property type="match status" value="1"/>
</dbReference>
<dbReference type="STRING" id="1295009.MMINT_11030"/>
<dbReference type="RefSeq" id="WP_020448969.1">
    <property type="nucleotide sequence ID" value="NC_021353.1"/>
</dbReference>
<evidence type="ECO:0000313" key="9">
    <source>
        <dbReference type="EMBL" id="AGN26444.1"/>
    </source>
</evidence>
<dbReference type="CDD" id="cd06550">
    <property type="entry name" value="TM_ABC_iron-siderophores_like"/>
    <property type="match status" value="1"/>
</dbReference>
<evidence type="ECO:0000256" key="3">
    <source>
        <dbReference type="ARBA" id="ARBA00022448"/>
    </source>
</evidence>
<dbReference type="KEGG" id="mer:MMINT_11030"/>
<dbReference type="InParanoid" id="R9T718"/>
<reference evidence="9 10" key="1">
    <citation type="journal article" date="2013" name="Genome Announc.">
        <title>Genome sequence of 'Candidatus Methanomassiliicoccus intestinalis' Issoire-Mx1, a third thermoplasmatales-related methanogenic archaeon from human feces.</title>
        <authorList>
            <person name="Borrel G."/>
            <person name="Harris H.M."/>
            <person name="Parisot N."/>
            <person name="Gaci N."/>
            <person name="Tottey W."/>
            <person name="Mihajlovski A."/>
            <person name="Deane J."/>
            <person name="Gribaldo S."/>
            <person name="Bardot O."/>
            <person name="Peyretaillade E."/>
            <person name="Peyret P."/>
            <person name="O'Toole P.W."/>
            <person name="Brugere J.F."/>
        </authorList>
    </citation>
    <scope>NUCLEOTIDE SEQUENCE [LARGE SCALE GENOMIC DNA]</scope>
    <source>
        <strain evidence="9 10">Issoire-Mx1</strain>
    </source>
</reference>
<dbReference type="InterPro" id="IPR000522">
    <property type="entry name" value="ABC_transptr_permease_BtuC"/>
</dbReference>
<feature type="transmembrane region" description="Helical" evidence="8">
    <location>
        <begin position="321"/>
        <end position="341"/>
    </location>
</feature>
<gene>
    <name evidence="9" type="ORF">MMINT_11030</name>
</gene>
<dbReference type="InterPro" id="IPR037294">
    <property type="entry name" value="ABC_BtuC-like"/>
</dbReference>
<name>R9T718_METII</name>
<dbReference type="HOGENOM" id="CLU_013016_0_3_2"/>
<evidence type="ECO:0000256" key="4">
    <source>
        <dbReference type="ARBA" id="ARBA00022475"/>
    </source>
</evidence>
<comment type="similarity">
    <text evidence="2">Belongs to the binding-protein-dependent transport system permease family. FecCD subfamily.</text>
</comment>
<evidence type="ECO:0000256" key="7">
    <source>
        <dbReference type="ARBA" id="ARBA00023136"/>
    </source>
</evidence>
<evidence type="ECO:0000256" key="1">
    <source>
        <dbReference type="ARBA" id="ARBA00004651"/>
    </source>
</evidence>
<proteinExistence type="inferred from homology"/>
<feature type="transmembrane region" description="Helical" evidence="8">
    <location>
        <begin position="164"/>
        <end position="186"/>
    </location>
</feature>
<feature type="transmembrane region" description="Helical" evidence="8">
    <location>
        <begin position="105"/>
        <end position="126"/>
    </location>
</feature>
<keyword evidence="7 8" id="KW-0472">Membrane</keyword>
<dbReference type="GO" id="GO:0005886">
    <property type="term" value="C:plasma membrane"/>
    <property type="evidence" value="ECO:0007669"/>
    <property type="project" value="UniProtKB-SubCell"/>
</dbReference>
<dbReference type="SUPFAM" id="SSF81345">
    <property type="entry name" value="ABC transporter involved in vitamin B12 uptake, BtuC"/>
    <property type="match status" value="1"/>
</dbReference>
<dbReference type="PANTHER" id="PTHR30472">
    <property type="entry name" value="FERRIC ENTEROBACTIN TRANSPORT SYSTEM PERMEASE PROTEIN"/>
    <property type="match status" value="1"/>
</dbReference>
<feature type="transmembrane region" description="Helical" evidence="8">
    <location>
        <begin position="73"/>
        <end position="93"/>
    </location>
</feature>
<feature type="transmembrane region" description="Helical" evidence="8">
    <location>
        <begin position="21"/>
        <end position="42"/>
    </location>
</feature>
<dbReference type="FunFam" id="1.10.3470.10:FF:000001">
    <property type="entry name" value="Vitamin B12 ABC transporter permease BtuC"/>
    <property type="match status" value="1"/>
</dbReference>
<feature type="transmembrane region" description="Helical" evidence="8">
    <location>
        <begin position="206"/>
        <end position="228"/>
    </location>
</feature>
<feature type="transmembrane region" description="Helical" evidence="8">
    <location>
        <begin position="253"/>
        <end position="283"/>
    </location>
</feature>
<keyword evidence="3" id="KW-0813">Transport</keyword>